<dbReference type="PANTHER" id="PTHR17600">
    <property type="entry name" value="MESODERM DEVELOPMENT CANDIDATE 2"/>
    <property type="match status" value="1"/>
</dbReference>
<feature type="chain" id="PRO_5018226278" evidence="8">
    <location>
        <begin position="19"/>
        <end position="178"/>
    </location>
</feature>
<dbReference type="GO" id="GO:0005783">
    <property type="term" value="C:endoplasmic reticulum"/>
    <property type="evidence" value="ECO:0007669"/>
    <property type="project" value="UniProtKB-SubCell"/>
</dbReference>
<dbReference type="AlphaFoldDB" id="A0A3M7PNH7"/>
<evidence type="ECO:0000256" key="3">
    <source>
        <dbReference type="ARBA" id="ARBA00022687"/>
    </source>
</evidence>
<dbReference type="OrthoDB" id="75833at2759"/>
<evidence type="ECO:0000313" key="9">
    <source>
        <dbReference type="EMBL" id="RNA00676.1"/>
    </source>
</evidence>
<proteinExistence type="inferred from homology"/>
<dbReference type="PANTHER" id="PTHR17600:SF2">
    <property type="entry name" value="LRP CHAPERONE MESD"/>
    <property type="match status" value="1"/>
</dbReference>
<evidence type="ECO:0000313" key="10">
    <source>
        <dbReference type="Proteomes" id="UP000276133"/>
    </source>
</evidence>
<evidence type="ECO:0000256" key="4">
    <source>
        <dbReference type="ARBA" id="ARBA00022729"/>
    </source>
</evidence>
<feature type="region of interest" description="Disordered" evidence="7">
    <location>
        <begin position="41"/>
        <end position="61"/>
    </location>
</feature>
<gene>
    <name evidence="9" type="ORF">BpHYR1_017984</name>
</gene>
<evidence type="ECO:0000256" key="7">
    <source>
        <dbReference type="SAM" id="MobiDB-lite"/>
    </source>
</evidence>
<organism evidence="9 10">
    <name type="scientific">Brachionus plicatilis</name>
    <name type="common">Marine rotifer</name>
    <name type="synonym">Brachionus muelleri</name>
    <dbReference type="NCBI Taxonomy" id="10195"/>
    <lineage>
        <taxon>Eukaryota</taxon>
        <taxon>Metazoa</taxon>
        <taxon>Spiralia</taxon>
        <taxon>Gnathifera</taxon>
        <taxon>Rotifera</taxon>
        <taxon>Eurotatoria</taxon>
        <taxon>Monogononta</taxon>
        <taxon>Pseudotrocha</taxon>
        <taxon>Ploima</taxon>
        <taxon>Brachionidae</taxon>
        <taxon>Brachionus</taxon>
    </lineage>
</organism>
<comment type="similarity">
    <text evidence="2">Belongs to the MESD family.</text>
</comment>
<dbReference type="STRING" id="10195.A0A3M7PNH7"/>
<name>A0A3M7PNH7_BRAPC</name>
<reference evidence="9 10" key="1">
    <citation type="journal article" date="2018" name="Sci. Rep.">
        <title>Genomic signatures of local adaptation to the degree of environmental predictability in rotifers.</title>
        <authorList>
            <person name="Franch-Gras L."/>
            <person name="Hahn C."/>
            <person name="Garcia-Roger E.M."/>
            <person name="Carmona M.J."/>
            <person name="Serra M."/>
            <person name="Gomez A."/>
        </authorList>
    </citation>
    <scope>NUCLEOTIDE SEQUENCE [LARGE SCALE GENOMIC DNA]</scope>
    <source>
        <strain evidence="9">HYR1</strain>
    </source>
</reference>
<keyword evidence="5" id="KW-0256">Endoplasmic reticulum</keyword>
<evidence type="ECO:0000256" key="2">
    <source>
        <dbReference type="ARBA" id="ARBA00011068"/>
    </source>
</evidence>
<dbReference type="GO" id="GO:0006457">
    <property type="term" value="P:protein folding"/>
    <property type="evidence" value="ECO:0007669"/>
    <property type="project" value="InterPro"/>
</dbReference>
<dbReference type="Proteomes" id="UP000276133">
    <property type="component" value="Unassembled WGS sequence"/>
</dbReference>
<dbReference type="Gene3D" id="3.30.70.260">
    <property type="match status" value="1"/>
</dbReference>
<keyword evidence="6" id="KW-0143">Chaperone</keyword>
<dbReference type="Pfam" id="PF10185">
    <property type="entry name" value="Mesd"/>
    <property type="match status" value="1"/>
</dbReference>
<dbReference type="InterPro" id="IPR019330">
    <property type="entry name" value="MESD"/>
</dbReference>
<evidence type="ECO:0000256" key="8">
    <source>
        <dbReference type="SAM" id="SignalP"/>
    </source>
</evidence>
<comment type="caution">
    <text evidence="9">The sequence shown here is derived from an EMBL/GenBank/DDBJ whole genome shotgun (WGS) entry which is preliminary data.</text>
</comment>
<keyword evidence="10" id="KW-1185">Reference proteome</keyword>
<comment type="subcellular location">
    <subcellularLocation>
        <location evidence="1">Endoplasmic reticulum</location>
    </subcellularLocation>
</comment>
<sequence>MKIVVVAAIFCIFLVSESVQQSKPKKNLVDMTDAEIEKLAEEWDKDEEELPEDEKPLHERKNFGQPIDVQNFLKSGNPGEAVKMFNKKNKPMMIFVEVNKKLNKLQAEEKTKLWATSLFNAHYEVNRFMVDDHQAIFMINDGSKSWEIKDYLIQQKDCNLVTIDQDKYPGKYADKSEL</sequence>
<dbReference type="GO" id="GO:0016055">
    <property type="term" value="P:Wnt signaling pathway"/>
    <property type="evidence" value="ECO:0007669"/>
    <property type="project" value="UniProtKB-KW"/>
</dbReference>
<keyword evidence="3" id="KW-0879">Wnt signaling pathway</keyword>
<feature type="signal peptide" evidence="8">
    <location>
        <begin position="1"/>
        <end position="18"/>
    </location>
</feature>
<feature type="compositionally biased region" description="Acidic residues" evidence="7">
    <location>
        <begin position="43"/>
        <end position="52"/>
    </location>
</feature>
<evidence type="ECO:0000256" key="5">
    <source>
        <dbReference type="ARBA" id="ARBA00022824"/>
    </source>
</evidence>
<accession>A0A3M7PNH7</accession>
<protein>
    <submittedName>
        <fullName evidence="9">LDLR chaperone boca</fullName>
    </submittedName>
</protein>
<dbReference type="EMBL" id="REGN01009651">
    <property type="protein sequence ID" value="RNA00676.1"/>
    <property type="molecule type" value="Genomic_DNA"/>
</dbReference>
<evidence type="ECO:0000256" key="6">
    <source>
        <dbReference type="ARBA" id="ARBA00023186"/>
    </source>
</evidence>
<evidence type="ECO:0000256" key="1">
    <source>
        <dbReference type="ARBA" id="ARBA00004240"/>
    </source>
</evidence>
<keyword evidence="4 8" id="KW-0732">Signal</keyword>